<evidence type="ECO:0000256" key="6">
    <source>
        <dbReference type="ARBA" id="ARBA00022642"/>
    </source>
</evidence>
<evidence type="ECO:0000259" key="10">
    <source>
        <dbReference type="Pfam" id="PF04095"/>
    </source>
</evidence>
<keyword evidence="7 9" id="KW-0808">Transferase</keyword>
<keyword evidence="13" id="KW-1185">Reference proteome</keyword>
<evidence type="ECO:0000313" key="13">
    <source>
        <dbReference type="Proteomes" id="UP000577408"/>
    </source>
</evidence>
<reference evidence="12 13" key="1">
    <citation type="submission" date="2020-05" db="EMBL/GenBank/DDBJ databases">
        <title>Descriptions of Corynebacterium xxxx sp. nov., Corynebacterium yyyy sp. nov. and Corynebacterium zzzz sp. nov.</title>
        <authorList>
            <person name="Zhang G."/>
        </authorList>
    </citation>
    <scope>NUCLEOTIDE SEQUENCE [LARGE SCALE GENOMIC DNA]</scope>
    <source>
        <strain evidence="13">zg-913</strain>
    </source>
</reference>
<dbReference type="GO" id="GO:0005829">
    <property type="term" value="C:cytosol"/>
    <property type="evidence" value="ECO:0007669"/>
    <property type="project" value="TreeGrafter"/>
</dbReference>
<dbReference type="InterPro" id="IPR007229">
    <property type="entry name" value="Nic_PRibTrfase-Fam"/>
</dbReference>
<dbReference type="InterPro" id="IPR006405">
    <property type="entry name" value="Nic_PRibTrfase_pncB"/>
</dbReference>
<dbReference type="InterPro" id="IPR041525">
    <property type="entry name" value="N/Namide_PRibTrfase"/>
</dbReference>
<dbReference type="GO" id="GO:0004516">
    <property type="term" value="F:nicotinate phosphoribosyltransferase activity"/>
    <property type="evidence" value="ECO:0007669"/>
    <property type="project" value="UniProtKB-UniRule"/>
</dbReference>
<keyword evidence="12" id="KW-0328">Glycosyltransferase</keyword>
<keyword evidence="5 9" id="KW-0436">Ligase</keyword>
<dbReference type="InterPro" id="IPR013785">
    <property type="entry name" value="Aldolase_TIM"/>
</dbReference>
<evidence type="ECO:0000313" key="12">
    <source>
        <dbReference type="EMBL" id="MBA1837908.1"/>
    </source>
</evidence>
<dbReference type="PANTHER" id="PTHR11098:SF8">
    <property type="entry name" value="NICOTINATE PHOSPHORIBOSYLTRANSFERASE PNCB1"/>
    <property type="match status" value="1"/>
</dbReference>
<dbReference type="Gene3D" id="3.20.20.70">
    <property type="entry name" value="Aldolase class I"/>
    <property type="match status" value="1"/>
</dbReference>
<dbReference type="GO" id="GO:0016757">
    <property type="term" value="F:glycosyltransferase activity"/>
    <property type="evidence" value="ECO:0007669"/>
    <property type="project" value="UniProtKB-KW"/>
</dbReference>
<evidence type="ECO:0000256" key="7">
    <source>
        <dbReference type="ARBA" id="ARBA00022679"/>
    </source>
</evidence>
<accession>A0A7V9A288</accession>
<proteinExistence type="inferred from homology"/>
<dbReference type="EMBL" id="JABFED010000006">
    <property type="protein sequence ID" value="MBA1837908.1"/>
    <property type="molecule type" value="Genomic_DNA"/>
</dbReference>
<dbReference type="AlphaFoldDB" id="A0A7V9A288"/>
<evidence type="ECO:0000256" key="8">
    <source>
        <dbReference type="ARBA" id="ARBA00048668"/>
    </source>
</evidence>
<dbReference type="Gene3D" id="3.20.140.10">
    <property type="entry name" value="nicotinate phosphoribosyltransferase"/>
    <property type="match status" value="1"/>
</dbReference>
<comment type="caution">
    <text evidence="12">The sequence shown here is derived from an EMBL/GenBank/DDBJ whole genome shotgun (WGS) entry which is preliminary data.</text>
</comment>
<dbReference type="EC" id="6.3.4.21" evidence="3 9"/>
<keyword evidence="6 9" id="KW-0662">Pyridine nucleotide biosynthesis</keyword>
<dbReference type="Pfam" id="PF17767">
    <property type="entry name" value="NAPRTase_N"/>
    <property type="match status" value="1"/>
</dbReference>
<dbReference type="PIRSF" id="PIRSF000484">
    <property type="entry name" value="NAPRT"/>
    <property type="match status" value="1"/>
</dbReference>
<dbReference type="PANTHER" id="PTHR11098">
    <property type="entry name" value="NICOTINATE PHOSPHORIBOSYLTRANSFERASE"/>
    <property type="match status" value="1"/>
</dbReference>
<keyword evidence="4" id="KW-0597">Phosphoprotein</keyword>
<protein>
    <recommendedName>
        <fullName evidence="3 9">Nicotinate phosphoribosyltransferase</fullName>
        <ecNumber evidence="3 9">6.3.4.21</ecNumber>
    </recommendedName>
</protein>
<comment type="catalytic activity">
    <reaction evidence="8 9">
        <text>5-phospho-alpha-D-ribose 1-diphosphate + nicotinate + ATP + H2O = nicotinate beta-D-ribonucleotide + ADP + phosphate + diphosphate</text>
        <dbReference type="Rhea" id="RHEA:36163"/>
        <dbReference type="ChEBI" id="CHEBI:15377"/>
        <dbReference type="ChEBI" id="CHEBI:30616"/>
        <dbReference type="ChEBI" id="CHEBI:32544"/>
        <dbReference type="ChEBI" id="CHEBI:33019"/>
        <dbReference type="ChEBI" id="CHEBI:43474"/>
        <dbReference type="ChEBI" id="CHEBI:57502"/>
        <dbReference type="ChEBI" id="CHEBI:58017"/>
        <dbReference type="ChEBI" id="CHEBI:456216"/>
        <dbReference type="EC" id="6.3.4.21"/>
    </reaction>
</comment>
<dbReference type="GO" id="GO:0034355">
    <property type="term" value="P:NAD+ biosynthetic process via the salvage pathway"/>
    <property type="evidence" value="ECO:0007669"/>
    <property type="project" value="TreeGrafter"/>
</dbReference>
<dbReference type="SUPFAM" id="SSF51690">
    <property type="entry name" value="Nicotinate/Quinolinate PRTase C-terminal domain-like"/>
    <property type="match status" value="1"/>
</dbReference>
<feature type="domain" description="Nicotinate phosphoribosyltransferase N-terminal" evidence="11">
    <location>
        <begin position="35"/>
        <end position="154"/>
    </location>
</feature>
<comment type="similarity">
    <text evidence="2 9">Belongs to the NAPRTase family.</text>
</comment>
<evidence type="ECO:0000256" key="2">
    <source>
        <dbReference type="ARBA" id="ARBA00010897"/>
    </source>
</evidence>
<dbReference type="Pfam" id="PF04095">
    <property type="entry name" value="NAPRTase"/>
    <property type="match status" value="1"/>
</dbReference>
<evidence type="ECO:0000259" key="11">
    <source>
        <dbReference type="Pfam" id="PF17767"/>
    </source>
</evidence>
<comment type="function">
    <text evidence="9">Catalyzes the first step in the biosynthesis of NAD from nicotinic acid, the ATP-dependent synthesis of beta-nicotinate D-ribonucleotide from nicotinate and 5-phospho-D-ribose 1-phosphate.</text>
</comment>
<feature type="domain" description="Nicotinate/nicotinamide phosphoribosyltransferase" evidence="10">
    <location>
        <begin position="176"/>
        <end position="362"/>
    </location>
</feature>
<comment type="PTM">
    <text evidence="9">Transiently phosphorylated on a His residue during the reaction cycle. Phosphorylation strongly increases the affinity for substrates and increases the rate of nicotinate D-ribonucleotide production. Dephosphorylation regenerates the low-affinity form of the enzyme, leading to product release.</text>
</comment>
<dbReference type="UniPathway" id="UPA00253">
    <property type="reaction ID" value="UER00457"/>
</dbReference>
<organism evidence="12 13">
    <name type="scientific">Corynebacterium wankanglinii</name>
    <dbReference type="NCBI Taxonomy" id="2735136"/>
    <lineage>
        <taxon>Bacteria</taxon>
        <taxon>Bacillati</taxon>
        <taxon>Actinomycetota</taxon>
        <taxon>Actinomycetes</taxon>
        <taxon>Mycobacteriales</taxon>
        <taxon>Corynebacteriaceae</taxon>
        <taxon>Corynebacterium</taxon>
    </lineage>
</organism>
<comment type="pathway">
    <text evidence="1 9">Cofactor biosynthesis; NAD(+) biosynthesis; nicotinate D-ribonucleotide from nicotinate: step 1/1.</text>
</comment>
<dbReference type="NCBIfam" id="NF009131">
    <property type="entry name" value="PRK12484.1"/>
    <property type="match status" value="1"/>
</dbReference>
<dbReference type="InterPro" id="IPR036068">
    <property type="entry name" value="Nicotinate_pribotase-like_C"/>
</dbReference>
<evidence type="ECO:0000256" key="1">
    <source>
        <dbReference type="ARBA" id="ARBA00004952"/>
    </source>
</evidence>
<name>A0A7V9A288_9CORY</name>
<dbReference type="SUPFAM" id="SSF54675">
    <property type="entry name" value="Nicotinate/Quinolinate PRTase N-terminal domain-like"/>
    <property type="match status" value="1"/>
</dbReference>
<evidence type="ECO:0000256" key="5">
    <source>
        <dbReference type="ARBA" id="ARBA00022598"/>
    </source>
</evidence>
<dbReference type="InterPro" id="IPR040727">
    <property type="entry name" value="NAPRTase_N"/>
</dbReference>
<dbReference type="Proteomes" id="UP000577408">
    <property type="component" value="Unassembled WGS sequence"/>
</dbReference>
<dbReference type="NCBIfam" id="NF006698">
    <property type="entry name" value="PRK09243.1-5"/>
    <property type="match status" value="1"/>
</dbReference>
<evidence type="ECO:0000256" key="9">
    <source>
        <dbReference type="RuleBase" id="RU365100"/>
    </source>
</evidence>
<gene>
    <name evidence="12" type="ORF">HMA55_08390</name>
</gene>
<sequence>MCTTLPSRAGRVRCLTMNETLTHSTGTRGSTAFFTDMYELTMLDAAIKDGTAQRNCIFEVFGRRMPNERRYGVVAGTERVLDAITKFRFTQDQLDSAEFLSPEAREYLENYRFSGQVDGYREGELYFPYSPLMTVRGTFAECVILETVILSILNSDSAVASAASRIVSAADGRPIIEMGSRRTNEQSAVSSARATYIAGFNATSNMEASLRYGIPASGTSAHSWTLLHVDEDGNPDEKAAFRGQIESLGVDTTLLVDTYDITKGVENALEVAGTELGGVRIDSGDLGIVSRRVRKQLDEAGAFNTRIIVSSDLDEFAIAGLRGDPVDGFGVGTSVVTGSGAPTAGLVYKLVEVDGHPVAKRSSGKVTYGGGKSALRAYRSSGVAVGEVVHPLGLDVPRKPNLDYREMTVPLIRDGEIVDGQPSIEEIRELHAAARRTLPWEGLALSRGEVAIPTKFVGFPEPTE</sequence>
<evidence type="ECO:0000256" key="4">
    <source>
        <dbReference type="ARBA" id="ARBA00022553"/>
    </source>
</evidence>
<evidence type="ECO:0000256" key="3">
    <source>
        <dbReference type="ARBA" id="ARBA00013236"/>
    </source>
</evidence>
<dbReference type="NCBIfam" id="TIGR01513">
    <property type="entry name" value="NAPRTase_put"/>
    <property type="match status" value="1"/>
</dbReference>